<reference evidence="2" key="1">
    <citation type="submission" date="2015-06" db="EMBL/GenBank/DDBJ databases">
        <title>Complete genome sequence and metabolic analysis of phthalate degradation pathway in Gordonia sp. QH-11.</title>
        <authorList>
            <person name="Jin D."/>
            <person name="Kong X."/>
            <person name="Bai Z."/>
        </authorList>
    </citation>
    <scope>NUCLEOTIDE SEQUENCE [LARGE SCALE GENOMIC DNA]</scope>
    <source>
        <strain evidence="2">QH-11</strain>
    </source>
</reference>
<evidence type="ECO:0000313" key="1">
    <source>
        <dbReference type="EMBL" id="ALG84309.1"/>
    </source>
</evidence>
<proteinExistence type="predicted"/>
<dbReference type="AlphaFoldDB" id="A0A0N9N125"/>
<dbReference type="OrthoDB" id="3661050at2"/>
<dbReference type="STRING" id="1136941.ACH46_07090"/>
<keyword evidence="2" id="KW-1185">Reference proteome</keyword>
<sequence>MDVFTGDVVWRRPGLRSTEDMHIMRSKEVEYRLLDVPDDRLSVSMTDLATGDEAWRFTTPRLCSIGGVQDRRHAVFAIVNCADQQSRLVAIDPTTGAATTVAEDRQGMLAGRVERDADAGADGVKYSGEYLLDVGESLVDARSQKPIKGFHGALCDGAGECLVPSSGGKSVVLRSLTGSHPDVVFRGVGEAGNPVVLRESVVWVVGGDNGRTVVIGD</sequence>
<dbReference type="Proteomes" id="UP000063789">
    <property type="component" value="Chromosome"/>
</dbReference>
<reference evidence="1 2" key="2">
    <citation type="journal article" date="2017" name="Int. J. Syst. Evol. Microbiol.">
        <title>Gordonia phthalatica sp. nov., a di-n-butyl phthalate-degrading bacterium isolated from activated sludge.</title>
        <authorList>
            <person name="Jin D."/>
            <person name="Kong X."/>
            <person name="Jia M."/>
            <person name="Yu X."/>
            <person name="Wang X."/>
            <person name="Zhuang X."/>
            <person name="Deng Y."/>
            <person name="Bai Z."/>
        </authorList>
    </citation>
    <scope>NUCLEOTIDE SEQUENCE [LARGE SCALE GENOMIC DNA]</scope>
    <source>
        <strain evidence="1 2">QH-11</strain>
    </source>
</reference>
<protein>
    <submittedName>
        <fullName evidence="1">Uncharacterized protein</fullName>
    </submittedName>
</protein>
<dbReference type="EMBL" id="CP011853">
    <property type="protein sequence ID" value="ALG84309.1"/>
    <property type="molecule type" value="Genomic_DNA"/>
</dbReference>
<gene>
    <name evidence="1" type="ORF">ACH46_07090</name>
</gene>
<evidence type="ECO:0000313" key="2">
    <source>
        <dbReference type="Proteomes" id="UP000063789"/>
    </source>
</evidence>
<dbReference type="KEGG" id="goq:ACH46_07090"/>
<accession>A0A0N9N125</accession>
<organism evidence="1 2">
    <name type="scientific">Gordonia phthalatica</name>
    <dbReference type="NCBI Taxonomy" id="1136941"/>
    <lineage>
        <taxon>Bacteria</taxon>
        <taxon>Bacillati</taxon>
        <taxon>Actinomycetota</taxon>
        <taxon>Actinomycetes</taxon>
        <taxon>Mycobacteriales</taxon>
        <taxon>Gordoniaceae</taxon>
        <taxon>Gordonia</taxon>
    </lineage>
</organism>
<dbReference type="PATRIC" id="fig|1136941.3.peg.1453"/>
<name>A0A0N9N125_9ACTN</name>
<dbReference type="RefSeq" id="WP_062392290.1">
    <property type="nucleotide sequence ID" value="NZ_CP011853.1"/>
</dbReference>